<dbReference type="AlphaFoldDB" id="A0A2C9ZV95"/>
<keyword evidence="2" id="KW-1185">Reference proteome</keyword>
<name>A0A2C9ZV95_9BACT</name>
<accession>A0A2C9ZV95</accession>
<evidence type="ECO:0000313" key="2">
    <source>
        <dbReference type="Proteomes" id="UP000194873"/>
    </source>
</evidence>
<protein>
    <submittedName>
        <fullName evidence="1">Uncharacterized protein</fullName>
    </submittedName>
</protein>
<gene>
    <name evidence="1" type="ORF">BXP70_26625</name>
</gene>
<organism evidence="1 2">
    <name type="scientific">Hymenobacter crusticola</name>
    <dbReference type="NCBI Taxonomy" id="1770526"/>
    <lineage>
        <taxon>Bacteria</taxon>
        <taxon>Pseudomonadati</taxon>
        <taxon>Bacteroidota</taxon>
        <taxon>Cytophagia</taxon>
        <taxon>Cytophagales</taxon>
        <taxon>Hymenobacteraceae</taxon>
        <taxon>Hymenobacter</taxon>
    </lineage>
</organism>
<comment type="caution">
    <text evidence="1">The sequence shown here is derived from an EMBL/GenBank/DDBJ whole genome shotgun (WGS) entry which is preliminary data.</text>
</comment>
<dbReference type="EMBL" id="MTSE01000035">
    <property type="protein sequence ID" value="OUJ69342.1"/>
    <property type="molecule type" value="Genomic_DNA"/>
</dbReference>
<dbReference type="Proteomes" id="UP000194873">
    <property type="component" value="Unassembled WGS sequence"/>
</dbReference>
<evidence type="ECO:0000313" key="1">
    <source>
        <dbReference type="EMBL" id="OUJ69342.1"/>
    </source>
</evidence>
<reference evidence="1 2" key="1">
    <citation type="submission" date="2017-01" db="EMBL/GenBank/DDBJ databases">
        <title>A new Hymenobacter.</title>
        <authorList>
            <person name="Liang Y."/>
            <person name="Feng F."/>
        </authorList>
    </citation>
    <scope>NUCLEOTIDE SEQUENCE [LARGE SCALE GENOMIC DNA]</scope>
    <source>
        <strain evidence="1">MIMBbqt21</strain>
    </source>
</reference>
<sequence>MTGDLQKTRYRFWLRSLFAYLFIAHYTSPTASGQVANDDIEHRRVLRPNETITSTTANCTVQWSCVEEKLTGRCIEYHNDQWFEFTPRVSGRYFVNIGGQQCRDTRGVQLVVLTGTPCQPSTYRVLSCTSLGSQDDVFVALDSLQAGQSYLLDVDGYLKDFCQFTLAVSDKPKGVPVAMAPALAEVVASPNRLVSLRWVLPDSLGTTQQFRVLRREAAAFRASEVGTATVNRTTYGTNSPEYTWTDTLTAPGRYLYQIVAYGANNTVPALLHQQWYAYGQPMPATAASTRANQRGAKAARVQLNWERRGHQARLKRLINTRK</sequence>
<proteinExistence type="predicted"/>